<organism evidence="2 3">
    <name type="scientific">Paramylibacter ulvae</name>
    <dbReference type="NCBI Taxonomy" id="1651968"/>
    <lineage>
        <taxon>Bacteria</taxon>
        <taxon>Pseudomonadati</taxon>
        <taxon>Pseudomonadota</taxon>
        <taxon>Alphaproteobacteria</taxon>
        <taxon>Rhodobacterales</taxon>
        <taxon>Paracoccaceae</taxon>
        <taxon>Paramylibacter</taxon>
    </lineage>
</organism>
<keyword evidence="1" id="KW-0472">Membrane</keyword>
<name>A0ABQ3CXJ8_9RHOB</name>
<comment type="caution">
    <text evidence="2">The sequence shown here is derived from an EMBL/GenBank/DDBJ whole genome shotgun (WGS) entry which is preliminary data.</text>
</comment>
<feature type="transmembrane region" description="Helical" evidence="1">
    <location>
        <begin position="78"/>
        <end position="101"/>
    </location>
</feature>
<evidence type="ECO:0000313" key="2">
    <source>
        <dbReference type="EMBL" id="GHA46006.1"/>
    </source>
</evidence>
<sequence>MVRRVGFSEPDTEAKKKRGVYRNAANDAVETNSNEIESGTPPGRLFSIIFLCLWLTGWSAAIFFVFDTIINGNGGAFLYVWLILALIGWCVAVLKLFTLVFGKHEGANASSDDR</sequence>
<accession>A0ABQ3CXJ8</accession>
<keyword evidence="1" id="KW-0812">Transmembrane</keyword>
<keyword evidence="3" id="KW-1185">Reference proteome</keyword>
<keyword evidence="1" id="KW-1133">Transmembrane helix</keyword>
<protein>
    <submittedName>
        <fullName evidence="2">Uncharacterized protein</fullName>
    </submittedName>
</protein>
<dbReference type="Proteomes" id="UP000634455">
    <property type="component" value="Unassembled WGS sequence"/>
</dbReference>
<dbReference type="RefSeq" id="WP_189639337.1">
    <property type="nucleotide sequence ID" value="NZ_BMZF01000001.1"/>
</dbReference>
<evidence type="ECO:0000256" key="1">
    <source>
        <dbReference type="SAM" id="Phobius"/>
    </source>
</evidence>
<evidence type="ECO:0000313" key="3">
    <source>
        <dbReference type="Proteomes" id="UP000634455"/>
    </source>
</evidence>
<dbReference type="EMBL" id="BMZF01000001">
    <property type="protein sequence ID" value="GHA46006.1"/>
    <property type="molecule type" value="Genomic_DNA"/>
</dbReference>
<gene>
    <name evidence="2" type="ORF">GCM10008927_08950</name>
</gene>
<reference evidence="3" key="1">
    <citation type="journal article" date="2019" name="Int. J. Syst. Evol. Microbiol.">
        <title>The Global Catalogue of Microorganisms (GCM) 10K type strain sequencing project: providing services to taxonomists for standard genome sequencing and annotation.</title>
        <authorList>
            <consortium name="The Broad Institute Genomics Platform"/>
            <consortium name="The Broad Institute Genome Sequencing Center for Infectious Disease"/>
            <person name="Wu L."/>
            <person name="Ma J."/>
        </authorList>
    </citation>
    <scope>NUCLEOTIDE SEQUENCE [LARGE SCALE GENOMIC DNA]</scope>
    <source>
        <strain evidence="3">KCTC 32465</strain>
    </source>
</reference>
<feature type="transmembrane region" description="Helical" evidence="1">
    <location>
        <begin position="45"/>
        <end position="66"/>
    </location>
</feature>
<proteinExistence type="predicted"/>